<dbReference type="Proteomes" id="UP001596170">
    <property type="component" value="Unassembled WGS sequence"/>
</dbReference>
<feature type="transmembrane region" description="Helical" evidence="1">
    <location>
        <begin position="26"/>
        <end position="48"/>
    </location>
</feature>
<keyword evidence="1" id="KW-0812">Transmembrane</keyword>
<comment type="caution">
    <text evidence="2">The sequence shown here is derived from an EMBL/GenBank/DDBJ whole genome shotgun (WGS) entry which is preliminary data.</text>
</comment>
<proteinExistence type="predicted"/>
<dbReference type="RefSeq" id="WP_377733659.1">
    <property type="nucleotide sequence ID" value="NZ_JBHSRI010000010.1"/>
</dbReference>
<name>A0ABW1L6E4_9BACL</name>
<dbReference type="EMBL" id="JBHSRI010000010">
    <property type="protein sequence ID" value="MFC6039545.1"/>
    <property type="molecule type" value="Genomic_DNA"/>
</dbReference>
<sequence>MLGKQIEDDFEVLRAPLESWRQRPDALAGTLLLTIFLQALIISIEYFMIRDATIYPYKDEVLTIH</sequence>
<accession>A0ABW1L6E4</accession>
<keyword evidence="3" id="KW-1185">Reference proteome</keyword>
<gene>
    <name evidence="2" type="ORF">ACFPYN_08925</name>
</gene>
<keyword evidence="1" id="KW-1133">Transmembrane helix</keyword>
<reference evidence="3" key="1">
    <citation type="journal article" date="2019" name="Int. J. Syst. Evol. Microbiol.">
        <title>The Global Catalogue of Microorganisms (GCM) 10K type strain sequencing project: providing services to taxonomists for standard genome sequencing and annotation.</title>
        <authorList>
            <consortium name="The Broad Institute Genomics Platform"/>
            <consortium name="The Broad Institute Genome Sequencing Center for Infectious Disease"/>
            <person name="Wu L."/>
            <person name="Ma J."/>
        </authorList>
    </citation>
    <scope>NUCLEOTIDE SEQUENCE [LARGE SCALE GENOMIC DNA]</scope>
    <source>
        <strain evidence="3">CCUG 54527</strain>
    </source>
</reference>
<evidence type="ECO:0000256" key="1">
    <source>
        <dbReference type="SAM" id="Phobius"/>
    </source>
</evidence>
<evidence type="ECO:0000313" key="3">
    <source>
        <dbReference type="Proteomes" id="UP001596170"/>
    </source>
</evidence>
<protein>
    <submittedName>
        <fullName evidence="2">Uncharacterized protein</fullName>
    </submittedName>
</protein>
<evidence type="ECO:0000313" key="2">
    <source>
        <dbReference type="EMBL" id="MFC6039545.1"/>
    </source>
</evidence>
<keyword evidence="1" id="KW-0472">Membrane</keyword>
<organism evidence="2 3">
    <name type="scientific">Paenisporosarcina macmurdoensis</name>
    <dbReference type="NCBI Taxonomy" id="212659"/>
    <lineage>
        <taxon>Bacteria</taxon>
        <taxon>Bacillati</taxon>
        <taxon>Bacillota</taxon>
        <taxon>Bacilli</taxon>
        <taxon>Bacillales</taxon>
        <taxon>Caryophanaceae</taxon>
        <taxon>Paenisporosarcina</taxon>
    </lineage>
</organism>